<feature type="domain" description="PhoD-like phosphatase metallophosphatase" evidence="1">
    <location>
        <begin position="155"/>
        <end position="503"/>
    </location>
</feature>
<dbReference type="SUPFAM" id="SSF56300">
    <property type="entry name" value="Metallo-dependent phosphatases"/>
    <property type="match status" value="1"/>
</dbReference>
<gene>
    <name evidence="3" type="ORF">RNC47_25025</name>
</gene>
<dbReference type="InterPro" id="IPR038607">
    <property type="entry name" value="PhoD-like_sf"/>
</dbReference>
<evidence type="ECO:0000259" key="2">
    <source>
        <dbReference type="Pfam" id="PF16655"/>
    </source>
</evidence>
<name>A0ABU2LVJ4_9ACTN</name>
<evidence type="ECO:0000259" key="1">
    <source>
        <dbReference type="Pfam" id="PF09423"/>
    </source>
</evidence>
<dbReference type="CDD" id="cd07389">
    <property type="entry name" value="MPP_PhoD"/>
    <property type="match status" value="1"/>
</dbReference>
<dbReference type="InterPro" id="IPR006311">
    <property type="entry name" value="TAT_signal"/>
</dbReference>
<dbReference type="PANTHER" id="PTHR43606">
    <property type="entry name" value="PHOSPHATASE, PUTATIVE (AFU_ORTHOLOGUE AFUA_6G08710)-RELATED"/>
    <property type="match status" value="1"/>
</dbReference>
<dbReference type="InterPro" id="IPR018946">
    <property type="entry name" value="PhoD-like_MPP"/>
</dbReference>
<reference evidence="4" key="1">
    <citation type="submission" date="2023-07" db="EMBL/GenBank/DDBJ databases">
        <title>30 novel species of actinomycetes from the DSMZ collection.</title>
        <authorList>
            <person name="Nouioui I."/>
        </authorList>
    </citation>
    <scope>NUCLEOTIDE SEQUENCE [LARGE SCALE GENOMIC DNA]</scope>
    <source>
        <strain evidence="4">DSM 44918</strain>
    </source>
</reference>
<dbReference type="Pfam" id="PF09423">
    <property type="entry name" value="PhoD"/>
    <property type="match status" value="1"/>
</dbReference>
<dbReference type="Pfam" id="PF16655">
    <property type="entry name" value="PhoD_N"/>
    <property type="match status" value="1"/>
</dbReference>
<dbReference type="PROSITE" id="PS51318">
    <property type="entry name" value="TAT"/>
    <property type="match status" value="1"/>
</dbReference>
<proteinExistence type="predicted"/>
<keyword evidence="4" id="KW-1185">Reference proteome</keyword>
<dbReference type="InterPro" id="IPR032093">
    <property type="entry name" value="PhoD_N"/>
</dbReference>
<organism evidence="3 4">
    <name type="scientific">Streptomyces millisiae</name>
    <dbReference type="NCBI Taxonomy" id="3075542"/>
    <lineage>
        <taxon>Bacteria</taxon>
        <taxon>Bacillati</taxon>
        <taxon>Actinomycetota</taxon>
        <taxon>Actinomycetes</taxon>
        <taxon>Kitasatosporales</taxon>
        <taxon>Streptomycetaceae</taxon>
        <taxon>Streptomyces</taxon>
    </lineage>
</organism>
<dbReference type="Gene3D" id="2.60.40.380">
    <property type="entry name" value="Purple acid phosphatase-like, N-terminal"/>
    <property type="match status" value="1"/>
</dbReference>
<protein>
    <submittedName>
        <fullName evidence="3">Alkaline phosphatase D family protein</fullName>
    </submittedName>
</protein>
<evidence type="ECO:0000313" key="4">
    <source>
        <dbReference type="Proteomes" id="UP001183420"/>
    </source>
</evidence>
<dbReference type="InterPro" id="IPR029052">
    <property type="entry name" value="Metallo-depent_PP-like"/>
</dbReference>
<sequence>MGLTRRGLLGRAAGAGVATLGLHAAGLSAGAAWAVPRFAADPFQLGVASGDPRPDGVVLWTRLAPDPLAVDGRGGMPAVTVDVEWQVAEDEAFGGVVRSGVAPAVPELGHSVHVEVAGLTPGRDYFYRFRVAPGDAVSPVGRTRTAPTAASELRLAFASCQCWYEGFYTAYRHLATEDLDLVVHLGDYIYEYGVGATGGVRGLSLDASYQRETRTLAEYRNRHALYRLDPDLQAAHQAFPWVLTWDDHEVENNWAGDVAQIDSDGFPDDDVTAFRARKAGAFQAYYEHLPLRLPQKPDGADSRLYRRLRFADLLQLHVLDTRSYRDDQVCGDGTQFGCEAERSDPSRTMLGAAQEGWLLDGTRRAGTAWNVLANQTLIAQADHDTDPATHTVGLDMWDGYTAARDRLLTGLHDRGVTNCVVLTGDIHRSVVADLKLDFDDESSPVVATEFAGTSVSSGGDGTPMDTFGFNWMTPGVNPHFKWHNSQRGYTVIGLTPTELRADYRVVPYVTTPGSSVETAASFVVEPGHPGAHQL</sequence>
<dbReference type="PANTHER" id="PTHR43606:SF2">
    <property type="entry name" value="ALKALINE PHOSPHATASE FAMILY PROTEIN (AFU_ORTHOLOGUE AFUA_5G03860)"/>
    <property type="match status" value="1"/>
</dbReference>
<comment type="caution">
    <text evidence="3">The sequence shown here is derived from an EMBL/GenBank/DDBJ whole genome shotgun (WGS) entry which is preliminary data.</text>
</comment>
<dbReference type="EMBL" id="JAVREM010000043">
    <property type="protein sequence ID" value="MDT0321599.1"/>
    <property type="molecule type" value="Genomic_DNA"/>
</dbReference>
<dbReference type="Gene3D" id="3.60.21.70">
    <property type="entry name" value="PhoD-like phosphatase"/>
    <property type="match status" value="1"/>
</dbReference>
<dbReference type="InterPro" id="IPR052900">
    <property type="entry name" value="Phospholipid_Metab_Enz"/>
</dbReference>
<evidence type="ECO:0000313" key="3">
    <source>
        <dbReference type="EMBL" id="MDT0321599.1"/>
    </source>
</evidence>
<feature type="domain" description="Phospholipase D N-terminal" evidence="2">
    <location>
        <begin position="45"/>
        <end position="145"/>
    </location>
</feature>
<dbReference type="RefSeq" id="WP_311601827.1">
    <property type="nucleotide sequence ID" value="NZ_JAVREM010000043.1"/>
</dbReference>
<dbReference type="Proteomes" id="UP001183420">
    <property type="component" value="Unassembled WGS sequence"/>
</dbReference>
<accession>A0ABU2LVJ4</accession>